<protein>
    <submittedName>
        <fullName evidence="5">Uncharacterized protein</fullName>
    </submittedName>
</protein>
<dbReference type="InterPro" id="IPR056884">
    <property type="entry name" value="NPHP3-like_N"/>
</dbReference>
<dbReference type="SUPFAM" id="SSF52540">
    <property type="entry name" value="P-loop containing nucleoside triphosphate hydrolases"/>
    <property type="match status" value="1"/>
</dbReference>
<dbReference type="Pfam" id="PF24883">
    <property type="entry name" value="NPHP3_N"/>
    <property type="match status" value="1"/>
</dbReference>
<dbReference type="Pfam" id="PF22939">
    <property type="entry name" value="WHD_GPIID"/>
    <property type="match status" value="1"/>
</dbReference>
<dbReference type="Pfam" id="PF00400">
    <property type="entry name" value="WD40"/>
    <property type="match status" value="2"/>
</dbReference>
<dbReference type="SUPFAM" id="SSF50969">
    <property type="entry name" value="YVTN repeat-like/Quinoprotein amine dehydrogenase"/>
    <property type="match status" value="1"/>
</dbReference>
<feature type="domain" description="Nephrocystin 3-like N-terminal" evidence="4">
    <location>
        <begin position="311"/>
        <end position="474"/>
    </location>
</feature>
<dbReference type="SUPFAM" id="SSF101908">
    <property type="entry name" value="Putative isomerase YbhE"/>
    <property type="match status" value="1"/>
</dbReference>
<dbReference type="InterPro" id="IPR054471">
    <property type="entry name" value="GPIID_WHD"/>
</dbReference>
<feature type="repeat" description="WD" evidence="2">
    <location>
        <begin position="1097"/>
        <end position="1124"/>
    </location>
</feature>
<keyword evidence="6" id="KW-1185">Reference proteome</keyword>
<dbReference type="Gene3D" id="2.130.10.10">
    <property type="entry name" value="YVTN repeat-like/Quinoprotein amine dehydrogenase"/>
    <property type="match status" value="2"/>
</dbReference>
<dbReference type="PANTHER" id="PTHR10039">
    <property type="entry name" value="AMELOGENIN"/>
    <property type="match status" value="1"/>
</dbReference>
<sequence length="1536" mass="173758">MLNRADDPMGLHILHEPIGTRNVDIIFVHGLGGSSRLTWAWERDLSLFWPKEWLPLEPELGDARIFSFGYDANFTKSTQDTLNIKAFAEQLLNAMKFGRGEYEDWDIGKARLVFKKAYNLGAIDKKFSAMTDTIRGVVFLATPHQGSNLADVLKKFLSTFMQTPKQYINELRHNSEALVGINEQYVQHARNMHLASFRETHATSIRGLKSLIVDESSSKLNYPNEICWPLNADHHNVCKFASRQDQNYISVSSVIRDFVKLVTSKAAIPISRRPSTVQSFESIRKRLSGLIDTPERYRADHERVSQLYVPGSCDWILDDLQFRGWLSDDSLEPSILKLSGSPGSGKSVMAGFLVTHLEETQNRVQYFFFRYNEEAKRSITVCLKMLAYQIALCMPEYRRKILPLLEDKNALARNDARGVWQRAFVNILSKMDLDEPLFWVIDAVDECESAQILLNLLPALKEQSIPVKIIFLTRPQASFRAFERLRYRFGSNFRQSEVVPTREGQKLFIEQELEVAYREWPQNFFNNVKDDLLRKSKGNFLWLTLVTEELHRCDTEKQVEEVLSQPPEDLVGVYSRIVSSIAKTYSEGELQTAKKILIWITCAEWQLSLGELEEVLSPELTALNIKRTIHRLCGDLVVVDEKKGSVSAVHHTAKEFLIHDKGSELAIDPPEAHTLIFVKCLDILMDTQFRVHLKTHGCVGVLKYACIFWAKHLANADHLNRQHLRTLVKFFEGECVQAWIEAVGLNGSLSVLTRTSKNLNLFVKRREQYEQEVIPMNRSSEECDFLALWSAELVRIVGKFGHHIVKYPDSIHNLIPRFCPPDSIMARQFVYFSPTALQVTGVSNTGWDDLLAKFNTSQTNQPDMIYCLDDFFAILASSNTVNMYSTSTFREIGKIGHGEMILAMKFSEDGDRLATCGKDTVKIWDVESGKRLGHFPNPDGLRAMDVAFDKKCCKVLVCYDDSSVRFMSLLGYNAWQTVPKVFPPASRSTSEPRFATPACASFSPDGTQVAISYRGIMPLRVWHTETGKLMGTLDRRGEFSRGLHSGACYAFRLAWNPVTGHVLGVYNEGSVFKWHPLEARSWEPQQSLRASELACCPDGKMFVTASRDGSLKVWTFESFTLLYHLSCTLSVTDIALSPDGRRIYDLRQTYCHVWEPNSLMRMAEMDDADSDLAGSRPGSTSFSLVSEEETVAAILDPINCLAHSRHGTAYAYSNEVGMLSVVLDADASKMEDQGETIMGVSCIAWSEDGQIATADISGNIVIRLVTEGGLMASDLKLKSAEMVRQLLFDHSGRRLLARCITYTKWILHPFLHEALLSVTPRELTVHRWEDLESVQQWHIDFQAVESARHDDVPRLVRSPSSTQALTRLELEASIDKVMFCKEGQWLFVQKSTASTDERRTLDFFTMDVAFLEPGQEGLASPVNNVSATPLPQQILREIEVPLGFVADHVGLKKTLGVPRNLDGASSMAFLDRDFWLCTWYLSADAGNVKIRKHFFLPRDWINMECLELAMITHDGRFLCPRNGELVVVSNGLGGGG</sequence>
<gene>
    <name evidence="5" type="ORF">D7B24_005940</name>
</gene>
<evidence type="ECO:0000256" key="2">
    <source>
        <dbReference type="PROSITE-ProRule" id="PRU00221"/>
    </source>
</evidence>
<dbReference type="InterPro" id="IPR015943">
    <property type="entry name" value="WD40/YVTN_repeat-like_dom_sf"/>
</dbReference>
<keyword evidence="2" id="KW-0853">WD repeat</keyword>
<dbReference type="PANTHER" id="PTHR10039:SF16">
    <property type="entry name" value="GPI INOSITOL-DEACYLASE"/>
    <property type="match status" value="1"/>
</dbReference>
<evidence type="ECO:0000259" key="4">
    <source>
        <dbReference type="Pfam" id="PF24883"/>
    </source>
</evidence>
<reference evidence="5 6" key="1">
    <citation type="submission" date="2018-10" db="EMBL/GenBank/DDBJ databases">
        <title>Genome sequence of Verticillium nonalfalfae VnAa140.</title>
        <authorList>
            <person name="Stajich J.E."/>
            <person name="Kasson M.T."/>
        </authorList>
    </citation>
    <scope>NUCLEOTIDE SEQUENCE [LARGE SCALE GENOMIC DNA]</scope>
    <source>
        <strain evidence="5 6">VnAa140</strain>
    </source>
</reference>
<dbReference type="RefSeq" id="XP_028498947.1">
    <property type="nucleotide sequence ID" value="XM_028640083.1"/>
</dbReference>
<proteinExistence type="predicted"/>
<keyword evidence="1" id="KW-0677">Repeat</keyword>
<evidence type="ECO:0000259" key="3">
    <source>
        <dbReference type="Pfam" id="PF22939"/>
    </source>
</evidence>
<organism evidence="5 6">
    <name type="scientific">Verticillium nonalfalfae</name>
    <dbReference type="NCBI Taxonomy" id="1051616"/>
    <lineage>
        <taxon>Eukaryota</taxon>
        <taxon>Fungi</taxon>
        <taxon>Dikarya</taxon>
        <taxon>Ascomycota</taxon>
        <taxon>Pezizomycotina</taxon>
        <taxon>Sordariomycetes</taxon>
        <taxon>Hypocreomycetidae</taxon>
        <taxon>Glomerellales</taxon>
        <taxon>Plectosphaerellaceae</taxon>
        <taxon>Verticillium</taxon>
    </lineage>
</organism>
<comment type="caution">
    <text evidence="5">The sequence shown here is derived from an EMBL/GenBank/DDBJ whole genome shotgun (WGS) entry which is preliminary data.</text>
</comment>
<dbReference type="InterPro" id="IPR011044">
    <property type="entry name" value="Quino_amine_DH_bsu"/>
</dbReference>
<feature type="domain" description="GPI inositol-deacylase winged helix" evidence="3">
    <location>
        <begin position="591"/>
        <end position="667"/>
    </location>
</feature>
<dbReference type="EMBL" id="RBVV01000004">
    <property type="protein sequence ID" value="RNJ60789.1"/>
    <property type="molecule type" value="Genomic_DNA"/>
</dbReference>
<dbReference type="InterPro" id="IPR001680">
    <property type="entry name" value="WD40_rpt"/>
</dbReference>
<dbReference type="Proteomes" id="UP000267145">
    <property type="component" value="Unassembled WGS sequence"/>
</dbReference>
<name>A0A3M9YK17_9PEZI</name>
<evidence type="ECO:0000256" key="1">
    <source>
        <dbReference type="ARBA" id="ARBA00022737"/>
    </source>
</evidence>
<dbReference type="GeneID" id="39609629"/>
<dbReference type="InterPro" id="IPR027417">
    <property type="entry name" value="P-loop_NTPase"/>
</dbReference>
<dbReference type="Gene3D" id="3.40.50.300">
    <property type="entry name" value="P-loop containing nucleotide triphosphate hydrolases"/>
    <property type="match status" value="1"/>
</dbReference>
<dbReference type="SUPFAM" id="SSF53474">
    <property type="entry name" value="alpha/beta-Hydrolases"/>
    <property type="match status" value="1"/>
</dbReference>
<evidence type="ECO:0000313" key="5">
    <source>
        <dbReference type="EMBL" id="RNJ60789.1"/>
    </source>
</evidence>
<dbReference type="Gene3D" id="3.40.50.1820">
    <property type="entry name" value="alpha/beta hydrolase"/>
    <property type="match status" value="1"/>
</dbReference>
<accession>A0A3M9YK17</accession>
<evidence type="ECO:0000313" key="6">
    <source>
        <dbReference type="Proteomes" id="UP000267145"/>
    </source>
</evidence>
<dbReference type="InterPro" id="IPR029058">
    <property type="entry name" value="AB_hydrolase_fold"/>
</dbReference>
<dbReference type="SMART" id="SM00320">
    <property type="entry name" value="WD40"/>
    <property type="match status" value="5"/>
</dbReference>
<dbReference type="PROSITE" id="PS50082">
    <property type="entry name" value="WD_REPEATS_2"/>
    <property type="match status" value="1"/>
</dbReference>